<evidence type="ECO:0000313" key="3">
    <source>
        <dbReference type="Proteomes" id="UP001597469"/>
    </source>
</evidence>
<dbReference type="EMBL" id="JBHULN010000005">
    <property type="protein sequence ID" value="MFD2570896.1"/>
    <property type="molecule type" value="Genomic_DNA"/>
</dbReference>
<protein>
    <submittedName>
        <fullName evidence="2">PIN domain-containing protein</fullName>
    </submittedName>
</protein>
<dbReference type="SUPFAM" id="SSF88723">
    <property type="entry name" value="PIN domain-like"/>
    <property type="match status" value="1"/>
</dbReference>
<reference evidence="3" key="1">
    <citation type="journal article" date="2019" name="Int. J. Syst. Evol. Microbiol.">
        <title>The Global Catalogue of Microorganisms (GCM) 10K type strain sequencing project: providing services to taxonomists for standard genome sequencing and annotation.</title>
        <authorList>
            <consortium name="The Broad Institute Genomics Platform"/>
            <consortium name="The Broad Institute Genome Sequencing Center for Infectious Disease"/>
            <person name="Wu L."/>
            <person name="Ma J."/>
        </authorList>
    </citation>
    <scope>NUCLEOTIDE SEQUENCE [LARGE SCALE GENOMIC DNA]</scope>
    <source>
        <strain evidence="3">KCTC 42805</strain>
    </source>
</reference>
<dbReference type="InterPro" id="IPR029060">
    <property type="entry name" value="PIN-like_dom_sf"/>
</dbReference>
<evidence type="ECO:0000313" key="2">
    <source>
        <dbReference type="EMBL" id="MFD2570896.1"/>
    </source>
</evidence>
<sequence length="140" mass="16026">MIYVIDANVLMSALISGKAFYKTVFNTFDLITPDFALIEIEKYKQTVATKSKLNDEQMRRFTFDLFRRLTILPNYFLTTASLTEAGSLIGEAAPNDISYLALALQTDSVLLTRDRPIYVAARQKGFRKIVMFDDFLRAYN</sequence>
<proteinExistence type="predicted"/>
<keyword evidence="3" id="KW-1185">Reference proteome</keyword>
<accession>A0ABW5M3J9</accession>
<evidence type="ECO:0000259" key="1">
    <source>
        <dbReference type="SMART" id="SM00670"/>
    </source>
</evidence>
<dbReference type="SMART" id="SM00670">
    <property type="entry name" value="PINc"/>
    <property type="match status" value="1"/>
</dbReference>
<comment type="caution">
    <text evidence="2">The sequence shown here is derived from an EMBL/GenBank/DDBJ whole genome shotgun (WGS) entry which is preliminary data.</text>
</comment>
<dbReference type="Pfam" id="PF10130">
    <property type="entry name" value="PIN_2"/>
    <property type="match status" value="1"/>
</dbReference>
<feature type="domain" description="PIN" evidence="1">
    <location>
        <begin position="1"/>
        <end position="119"/>
    </location>
</feature>
<organism evidence="2 3">
    <name type="scientific">Spirosoma soli</name>
    <dbReference type="NCBI Taxonomy" id="1770529"/>
    <lineage>
        <taxon>Bacteria</taxon>
        <taxon>Pseudomonadati</taxon>
        <taxon>Bacteroidota</taxon>
        <taxon>Cytophagia</taxon>
        <taxon>Cytophagales</taxon>
        <taxon>Cytophagaceae</taxon>
        <taxon>Spirosoma</taxon>
    </lineage>
</organism>
<dbReference type="RefSeq" id="WP_381521979.1">
    <property type="nucleotide sequence ID" value="NZ_JBHULN010000005.1"/>
</dbReference>
<gene>
    <name evidence="2" type="ORF">ACFSUS_09650</name>
</gene>
<dbReference type="Gene3D" id="3.40.50.1010">
    <property type="entry name" value="5'-nuclease"/>
    <property type="match status" value="1"/>
</dbReference>
<name>A0ABW5M3J9_9BACT</name>
<dbReference type="Proteomes" id="UP001597469">
    <property type="component" value="Unassembled WGS sequence"/>
</dbReference>
<dbReference type="InterPro" id="IPR002716">
    <property type="entry name" value="PIN_dom"/>
</dbReference>